<dbReference type="PANTHER" id="PTHR28366:SF1">
    <property type="entry name" value="CHROMOSOME 1 OPEN READING FRAME 131"/>
    <property type="match status" value="1"/>
</dbReference>
<dbReference type="OMA" id="TTSGWRA"/>
<feature type="compositionally biased region" description="Basic and acidic residues" evidence="1">
    <location>
        <begin position="112"/>
        <end position="139"/>
    </location>
</feature>
<reference evidence="2" key="1">
    <citation type="submission" date="2025-08" db="UniProtKB">
        <authorList>
            <consortium name="Ensembl"/>
        </authorList>
    </citation>
    <scope>IDENTIFICATION</scope>
</reference>
<proteinExistence type="predicted"/>
<dbReference type="InterPro" id="IPR052852">
    <property type="entry name" value="SSU_Processome_Comp"/>
</dbReference>
<feature type="compositionally biased region" description="Low complexity" evidence="1">
    <location>
        <begin position="145"/>
        <end position="158"/>
    </location>
</feature>
<feature type="region of interest" description="Disordered" evidence="1">
    <location>
        <begin position="269"/>
        <end position="319"/>
    </location>
</feature>
<dbReference type="AlphaFoldDB" id="S4RYI4"/>
<dbReference type="Pfam" id="PF15375">
    <property type="entry name" value="FSAF1"/>
    <property type="match status" value="1"/>
</dbReference>
<dbReference type="HOGENOM" id="CLU_817720_0_0_1"/>
<feature type="compositionally biased region" description="Basic and acidic residues" evidence="1">
    <location>
        <begin position="41"/>
        <end position="52"/>
    </location>
</feature>
<accession>S4RYI4</accession>
<feature type="compositionally biased region" description="Polar residues" evidence="1">
    <location>
        <begin position="59"/>
        <end position="76"/>
    </location>
</feature>
<dbReference type="STRING" id="7757.ENSPMAP00000010275"/>
<evidence type="ECO:0000256" key="1">
    <source>
        <dbReference type="SAM" id="MobiDB-lite"/>
    </source>
</evidence>
<feature type="compositionally biased region" description="Basic and acidic residues" evidence="1">
    <location>
        <begin position="270"/>
        <end position="283"/>
    </location>
</feature>
<feature type="compositionally biased region" description="Polar residues" evidence="1">
    <location>
        <begin position="198"/>
        <end position="215"/>
    </location>
</feature>
<protein>
    <submittedName>
        <fullName evidence="2">Uncharacterized protein</fullName>
    </submittedName>
</protein>
<dbReference type="PANTHER" id="PTHR28366">
    <property type="entry name" value="CHROMOSOME 1 OPEN READING FRAME 131"/>
    <property type="match status" value="1"/>
</dbReference>
<dbReference type="Ensembl" id="ENSPMAT00000010321.1">
    <property type="protein sequence ID" value="ENSPMAP00000010275.1"/>
    <property type="gene ID" value="ENSPMAG00000009347.1"/>
</dbReference>
<name>S4RYI4_PETMA</name>
<sequence>MSGSSSSSYGDNEEVDEAEIEAIAPSLLDAVLSRIYDCGDDPARSIHSEGTAKKKQREALTNTSGTDSRPVATTQVRVGKHSKASRGNLKISGTTRGKGLQKSGGREPLPSHLRDLHQAALEEPKSPLHNDAPDGERKGAGAKNGAGSENEVGSEESGAGPGSQAKTGGKAIQLVVYEDPRKRKRQKEKPQVAKENGTKQTAGVANVPTSDQETGFSIEKARLEVHKFGLTGYSRERQRECERARAIRLGAKPPKPEYINYKELLNQKRQQKEEAEKRHREEAESGIFNKKKKGRRRVESMVKASGGGTTTSGWRAMPGRFRGGALLLSKEDIRRIQTGR</sequence>
<organism evidence="2">
    <name type="scientific">Petromyzon marinus</name>
    <name type="common">Sea lamprey</name>
    <dbReference type="NCBI Taxonomy" id="7757"/>
    <lineage>
        <taxon>Eukaryota</taxon>
        <taxon>Metazoa</taxon>
        <taxon>Chordata</taxon>
        <taxon>Craniata</taxon>
        <taxon>Vertebrata</taxon>
        <taxon>Cyclostomata</taxon>
        <taxon>Hyperoartia</taxon>
        <taxon>Petromyzontiformes</taxon>
        <taxon>Petromyzontidae</taxon>
        <taxon>Petromyzon</taxon>
    </lineage>
</organism>
<dbReference type="InterPro" id="IPR027973">
    <property type="entry name" value="FSAF1-like"/>
</dbReference>
<dbReference type="GeneTree" id="ENSGT00390000017022"/>
<feature type="region of interest" description="Disordered" evidence="1">
    <location>
        <begin position="38"/>
        <end position="215"/>
    </location>
</feature>
<evidence type="ECO:0000313" key="2">
    <source>
        <dbReference type="Ensembl" id="ENSPMAP00000010275.1"/>
    </source>
</evidence>
<reference evidence="2" key="2">
    <citation type="submission" date="2025-09" db="UniProtKB">
        <authorList>
            <consortium name="Ensembl"/>
        </authorList>
    </citation>
    <scope>IDENTIFICATION</scope>
</reference>